<dbReference type="AlphaFoldDB" id="A0A6J8DC77"/>
<evidence type="ECO:0000256" key="1">
    <source>
        <dbReference type="ARBA" id="ARBA00007381"/>
    </source>
</evidence>
<evidence type="ECO:0000256" key="2">
    <source>
        <dbReference type="ARBA" id="ARBA00022741"/>
    </source>
</evidence>
<dbReference type="OrthoDB" id="2963168at2759"/>
<protein>
    <submittedName>
        <fullName evidence="4">Uncharacterized protein</fullName>
    </submittedName>
</protein>
<dbReference type="PANTHER" id="PTHR14187">
    <property type="entry name" value="ALPHA KINASE/ELONGATION FACTOR 2 KINASE"/>
    <property type="match status" value="1"/>
</dbReference>
<comment type="similarity">
    <text evidence="1">Belongs to the heat shock protein 70 family.</text>
</comment>
<accession>A0A6J8DC77</accession>
<dbReference type="GO" id="GO:0005524">
    <property type="term" value="F:ATP binding"/>
    <property type="evidence" value="ECO:0007669"/>
    <property type="project" value="UniProtKB-KW"/>
</dbReference>
<gene>
    <name evidence="4" type="ORF">MCOR_38958</name>
</gene>
<reference evidence="4 5" key="1">
    <citation type="submission" date="2020-06" db="EMBL/GenBank/DDBJ databases">
        <authorList>
            <person name="Li R."/>
            <person name="Bekaert M."/>
        </authorList>
    </citation>
    <scope>NUCLEOTIDE SEQUENCE [LARGE SCALE GENOMIC DNA]</scope>
    <source>
        <strain evidence="5">wild</strain>
    </source>
</reference>
<sequence length="464" mass="52736">MTMVLEDVRGQPLPAIDVFSLSIKALKDHLDRNVRIQNNVLDDINTKWVLTVPAIWTDTAKQFMRKSAEEAGISRDMLTIALEPEAASMYCQTFPSPGCRDISEIGSRYMVVDLGGGTIDVTVHEKNPDGTLKEVTKASGNGCGGTSIDDEFIQLFDRMFGESFVKSLKSEFPESYLFLLRNIENIKKVFQPEQIGMVNLRFPYALRNLCKSHCGKSIEQVISSSTERSYIELFTDKIRIGPMFVKSLFPNTCKTIISVIKSVLQQETVPDISTILLVGGFSECKMIQNAIVTAFPRLNIFLPEDPGLVVLKGAVLFGYKPDFISSRISRYTYGIRVKQPFDETTYDRKRKQIFEGKTYCYNIFKPFMNINTRIPLGHTIEKLFTTHSKSGCLYEVFYTDRENVKYTDTGECTNMGKINICFLNPDSKKRKMKVVFNFGDTELSVLVVDLESKTEKKEFFEIQR</sequence>
<evidence type="ECO:0000313" key="5">
    <source>
        <dbReference type="Proteomes" id="UP000507470"/>
    </source>
</evidence>
<dbReference type="InterPro" id="IPR043129">
    <property type="entry name" value="ATPase_NBD"/>
</dbReference>
<dbReference type="CDD" id="cd10229">
    <property type="entry name" value="ASKHA_NBD_HSP70_HSPA12"/>
    <property type="match status" value="1"/>
</dbReference>
<dbReference type="GO" id="GO:0140662">
    <property type="term" value="F:ATP-dependent protein folding chaperone"/>
    <property type="evidence" value="ECO:0007669"/>
    <property type="project" value="InterPro"/>
</dbReference>
<dbReference type="PANTHER" id="PTHR14187:SF5">
    <property type="entry name" value="HEAT SHOCK 70 KDA PROTEIN 12A"/>
    <property type="match status" value="1"/>
</dbReference>
<evidence type="ECO:0000256" key="3">
    <source>
        <dbReference type="ARBA" id="ARBA00022840"/>
    </source>
</evidence>
<keyword evidence="5" id="KW-1185">Reference proteome</keyword>
<dbReference type="EMBL" id="CACVKT020007119">
    <property type="protein sequence ID" value="CAC5405247.1"/>
    <property type="molecule type" value="Genomic_DNA"/>
</dbReference>
<name>A0A6J8DC77_MYTCO</name>
<dbReference type="Gene3D" id="3.90.640.10">
    <property type="entry name" value="Actin, Chain A, domain 4"/>
    <property type="match status" value="1"/>
</dbReference>
<keyword evidence="3" id="KW-0067">ATP-binding</keyword>
<dbReference type="SUPFAM" id="SSF53067">
    <property type="entry name" value="Actin-like ATPase domain"/>
    <property type="match status" value="2"/>
</dbReference>
<proteinExistence type="inferred from homology"/>
<evidence type="ECO:0000313" key="4">
    <source>
        <dbReference type="EMBL" id="CAC5405247.1"/>
    </source>
</evidence>
<dbReference type="Pfam" id="PF00012">
    <property type="entry name" value="HSP70"/>
    <property type="match status" value="1"/>
</dbReference>
<dbReference type="InterPro" id="IPR013126">
    <property type="entry name" value="Hsp_70_fam"/>
</dbReference>
<dbReference type="Proteomes" id="UP000507470">
    <property type="component" value="Unassembled WGS sequence"/>
</dbReference>
<dbReference type="Gene3D" id="3.30.420.40">
    <property type="match status" value="2"/>
</dbReference>
<organism evidence="4 5">
    <name type="scientific">Mytilus coruscus</name>
    <name type="common">Sea mussel</name>
    <dbReference type="NCBI Taxonomy" id="42192"/>
    <lineage>
        <taxon>Eukaryota</taxon>
        <taxon>Metazoa</taxon>
        <taxon>Spiralia</taxon>
        <taxon>Lophotrochozoa</taxon>
        <taxon>Mollusca</taxon>
        <taxon>Bivalvia</taxon>
        <taxon>Autobranchia</taxon>
        <taxon>Pteriomorphia</taxon>
        <taxon>Mytilida</taxon>
        <taxon>Mytiloidea</taxon>
        <taxon>Mytilidae</taxon>
        <taxon>Mytilinae</taxon>
        <taxon>Mytilus</taxon>
    </lineage>
</organism>
<keyword evidence="2" id="KW-0547">Nucleotide-binding</keyword>